<accession>A0ABT8YE68</accession>
<organism evidence="2 3">
    <name type="scientific">Sphingomonas natans</name>
    <dbReference type="NCBI Taxonomy" id="3063330"/>
    <lineage>
        <taxon>Bacteria</taxon>
        <taxon>Pseudomonadati</taxon>
        <taxon>Pseudomonadota</taxon>
        <taxon>Alphaproteobacteria</taxon>
        <taxon>Sphingomonadales</taxon>
        <taxon>Sphingomonadaceae</taxon>
        <taxon>Sphingomonas</taxon>
    </lineage>
</organism>
<dbReference type="EMBL" id="JAUOTP010000008">
    <property type="protein sequence ID" value="MDO6415949.1"/>
    <property type="molecule type" value="Genomic_DNA"/>
</dbReference>
<evidence type="ECO:0000259" key="1">
    <source>
        <dbReference type="PROSITE" id="PS51725"/>
    </source>
</evidence>
<dbReference type="SUPFAM" id="SSF54909">
    <property type="entry name" value="Dimeric alpha+beta barrel"/>
    <property type="match status" value="1"/>
</dbReference>
<dbReference type="PROSITE" id="PS51725">
    <property type="entry name" value="ABM"/>
    <property type="match status" value="1"/>
</dbReference>
<keyword evidence="3" id="KW-1185">Reference proteome</keyword>
<keyword evidence="2" id="KW-0503">Monooxygenase</keyword>
<dbReference type="GO" id="GO:0004497">
    <property type="term" value="F:monooxygenase activity"/>
    <property type="evidence" value="ECO:0007669"/>
    <property type="project" value="UniProtKB-KW"/>
</dbReference>
<reference evidence="2" key="1">
    <citation type="submission" date="2023-07" db="EMBL/GenBank/DDBJ databases">
        <authorList>
            <person name="Kim M."/>
        </authorList>
    </citation>
    <scope>NUCLEOTIDE SEQUENCE</scope>
    <source>
        <strain evidence="2">BIUV-7</strain>
    </source>
</reference>
<dbReference type="Pfam" id="PF03992">
    <property type="entry name" value="ABM"/>
    <property type="match status" value="1"/>
</dbReference>
<evidence type="ECO:0000313" key="2">
    <source>
        <dbReference type="EMBL" id="MDO6415949.1"/>
    </source>
</evidence>
<evidence type="ECO:0000313" key="3">
    <source>
        <dbReference type="Proteomes" id="UP001169764"/>
    </source>
</evidence>
<proteinExistence type="predicted"/>
<gene>
    <name evidence="2" type="ORF">Q4F19_16285</name>
</gene>
<dbReference type="EC" id="1.-.-.-" evidence="2"/>
<dbReference type="Gene3D" id="3.30.70.100">
    <property type="match status" value="1"/>
</dbReference>
<dbReference type="InterPro" id="IPR007138">
    <property type="entry name" value="ABM_dom"/>
</dbReference>
<name>A0ABT8YE68_9SPHN</name>
<sequence>MLAGAATAQPAPTHYGLIGQMKAVPGKRAELAAILLAGTAKMPGCLGYLIAEDAKDLDALWITETWDSKASHDASLSLPAVRAAIAKGRPLIAGFGQSIETKPLGDAATAAR</sequence>
<dbReference type="Proteomes" id="UP001169764">
    <property type="component" value="Unassembled WGS sequence"/>
</dbReference>
<keyword evidence="2" id="KW-0560">Oxidoreductase</keyword>
<comment type="caution">
    <text evidence="2">The sequence shown here is derived from an EMBL/GenBank/DDBJ whole genome shotgun (WGS) entry which is preliminary data.</text>
</comment>
<feature type="domain" description="ABM" evidence="1">
    <location>
        <begin position="15"/>
        <end position="101"/>
    </location>
</feature>
<dbReference type="InterPro" id="IPR011008">
    <property type="entry name" value="Dimeric_a/b-barrel"/>
</dbReference>
<protein>
    <submittedName>
        <fullName evidence="2">Quinol monooxygenase</fullName>
        <ecNumber evidence="2">1.-.-.-</ecNumber>
    </submittedName>
</protein>